<name>A0A238WSR4_9FLAO</name>
<dbReference type="Pfam" id="PF14433">
    <property type="entry name" value="SUKH-3"/>
    <property type="match status" value="1"/>
</dbReference>
<organism evidence="1 2">
    <name type="scientific">Dokdonia pacifica</name>
    <dbReference type="NCBI Taxonomy" id="1627892"/>
    <lineage>
        <taxon>Bacteria</taxon>
        <taxon>Pseudomonadati</taxon>
        <taxon>Bacteroidota</taxon>
        <taxon>Flavobacteriia</taxon>
        <taxon>Flavobacteriales</taxon>
        <taxon>Flavobacteriaceae</taxon>
        <taxon>Dokdonia</taxon>
    </lineage>
</organism>
<dbReference type="RefSeq" id="WP_089370606.1">
    <property type="nucleotide sequence ID" value="NZ_BMEP01000003.1"/>
</dbReference>
<accession>A0A238WSR4</accession>
<dbReference type="InterPro" id="IPR025850">
    <property type="entry name" value="SUKH-3"/>
</dbReference>
<gene>
    <name evidence="1" type="ORF">SAMN06265376_1011323</name>
</gene>
<reference evidence="1 2" key="1">
    <citation type="submission" date="2017-06" db="EMBL/GenBank/DDBJ databases">
        <authorList>
            <person name="Kim H.J."/>
            <person name="Triplett B.A."/>
        </authorList>
    </citation>
    <scope>NUCLEOTIDE SEQUENCE [LARGE SCALE GENOMIC DNA]</scope>
    <source>
        <strain evidence="1 2">DSM 25597</strain>
    </source>
</reference>
<dbReference type="Proteomes" id="UP000198379">
    <property type="component" value="Unassembled WGS sequence"/>
</dbReference>
<proteinExistence type="predicted"/>
<keyword evidence="2" id="KW-1185">Reference proteome</keyword>
<dbReference type="EMBL" id="FZNY01000001">
    <property type="protein sequence ID" value="SNR48709.1"/>
    <property type="molecule type" value="Genomic_DNA"/>
</dbReference>
<evidence type="ECO:0000313" key="1">
    <source>
        <dbReference type="EMBL" id="SNR48709.1"/>
    </source>
</evidence>
<evidence type="ECO:0000313" key="2">
    <source>
        <dbReference type="Proteomes" id="UP000198379"/>
    </source>
</evidence>
<dbReference type="OrthoDB" id="1277282at2"/>
<dbReference type="AlphaFoldDB" id="A0A238WSR4"/>
<sequence>MKFRQEVQELFKKTGWYEGRNIQSVFDGIPRFNEFPEFLKEFLYEYGDLEVETYKYSEEDVTAYLNLKAITKGIYKINNYLDNPRYYGNIITFPIADYHLDVTTLECDLEGNIYMSGDYPCLVSNDFREGVEKVIMEDYSNTLEWNPEKKIWVKEY</sequence>
<protein>
    <submittedName>
        <fullName evidence="1">SUKH-3 immunity protein</fullName>
    </submittedName>
</protein>